<keyword evidence="4" id="KW-1185">Reference proteome</keyword>
<evidence type="ECO:0000313" key="4">
    <source>
        <dbReference type="Proteomes" id="UP000009027"/>
    </source>
</evidence>
<name>F9WPK3_TRYVY</name>
<feature type="region of interest" description="Disordered" evidence="2">
    <location>
        <begin position="307"/>
        <end position="383"/>
    </location>
</feature>
<evidence type="ECO:0000256" key="2">
    <source>
        <dbReference type="SAM" id="MobiDB-lite"/>
    </source>
</evidence>
<organism evidence="3 4">
    <name type="scientific">Trypanosoma vivax (strain Y486)</name>
    <dbReference type="NCBI Taxonomy" id="1055687"/>
    <lineage>
        <taxon>Eukaryota</taxon>
        <taxon>Discoba</taxon>
        <taxon>Euglenozoa</taxon>
        <taxon>Kinetoplastea</taxon>
        <taxon>Metakinetoplastina</taxon>
        <taxon>Trypanosomatida</taxon>
        <taxon>Trypanosomatidae</taxon>
        <taxon>Trypanosoma</taxon>
        <taxon>Duttonella</taxon>
    </lineage>
</organism>
<dbReference type="EMBL" id="CAEX01003502">
    <property type="protein sequence ID" value="CCD19480.1"/>
    <property type="molecule type" value="Genomic_DNA"/>
</dbReference>
<feature type="compositionally biased region" description="Basic and acidic residues" evidence="2">
    <location>
        <begin position="319"/>
        <end position="329"/>
    </location>
</feature>
<feature type="region of interest" description="Disordered" evidence="2">
    <location>
        <begin position="1"/>
        <end position="68"/>
    </location>
</feature>
<dbReference type="VEuPathDB" id="TriTrypDB:TvY486_0021780"/>
<dbReference type="AlphaFoldDB" id="F9WPK3"/>
<sequence length="400" mass="41928">MWRGQDPVTKIEGTLPKLAGGGGGGNPCGRRARAFIGGRAQQEASGGGGVAGEACAKGSKGPERPGQAPADTLLCQAKEAKTQAEEQIKKAKVLAHEALWGKESGAVDEGTLQLDTWADSPSKSSTLAGVTKADARCVASNVLWLCMVGTNTQAANPCFKNTGVTALSSLNDHTHTRCHGTPATALAVWTALAPLCINETAKEARPADELATTALAAAENVIAKIHDISNDGTKFILGPQGSTASSCNKRGNEICIKFSSANSELNEIYWHARVRSIAAAVKQENTLAAEARTLATHAKLTAAHCLATEEENSTSNSTETHEKSQTKEDQEADNSANEAQHGGRARRHTESNKGEARTSEKTKAQPATSQHSAATAHRQQHAEAALAILATRLARSARHE</sequence>
<feature type="compositionally biased region" description="Low complexity" evidence="2">
    <location>
        <begin position="34"/>
        <end position="44"/>
    </location>
</feature>
<protein>
    <submittedName>
        <fullName evidence="3">Uncharacterized protein</fullName>
    </submittedName>
</protein>
<dbReference type="Proteomes" id="UP000009027">
    <property type="component" value="Unassembled WGS sequence"/>
</dbReference>
<accession>F9WPK3</accession>
<keyword evidence="1" id="KW-0175">Coiled coil</keyword>
<evidence type="ECO:0000313" key="3">
    <source>
        <dbReference type="EMBL" id="CCD19480.1"/>
    </source>
</evidence>
<evidence type="ECO:0000256" key="1">
    <source>
        <dbReference type="SAM" id="Coils"/>
    </source>
</evidence>
<feature type="compositionally biased region" description="Basic and acidic residues" evidence="2">
    <location>
        <begin position="348"/>
        <end position="363"/>
    </location>
</feature>
<reference evidence="3 4" key="1">
    <citation type="journal article" date="2012" name="Proc. Natl. Acad. Sci. U.S.A.">
        <title>Antigenic diversity is generated by distinct evolutionary mechanisms in African trypanosome species.</title>
        <authorList>
            <person name="Jackson A.P."/>
            <person name="Berry A."/>
            <person name="Aslett M."/>
            <person name="Allison H.C."/>
            <person name="Burton P."/>
            <person name="Vavrova-Anderson J."/>
            <person name="Brown R."/>
            <person name="Browne H."/>
            <person name="Corton N."/>
            <person name="Hauser H."/>
            <person name="Gamble J."/>
            <person name="Gilderthorp R."/>
            <person name="Marcello L."/>
            <person name="McQuillan J."/>
            <person name="Otto T.D."/>
            <person name="Quail M.A."/>
            <person name="Sanders M.J."/>
            <person name="van Tonder A."/>
            <person name="Ginger M.L."/>
            <person name="Field M.C."/>
            <person name="Barry J.D."/>
            <person name="Hertz-Fowler C."/>
            <person name="Berriman M."/>
        </authorList>
    </citation>
    <scope>NUCLEOTIDE SEQUENCE</scope>
    <source>
        <strain evidence="3 4">Y486</strain>
    </source>
</reference>
<proteinExistence type="predicted"/>
<feature type="coiled-coil region" evidence="1">
    <location>
        <begin position="70"/>
        <end position="97"/>
    </location>
</feature>
<gene>
    <name evidence="3" type="ORF">TvY486_0021780</name>
</gene>